<dbReference type="Gene3D" id="3.40.1350.10">
    <property type="match status" value="1"/>
</dbReference>
<gene>
    <name evidence="3" type="ORF">DV701_00660</name>
</gene>
<evidence type="ECO:0000313" key="4">
    <source>
        <dbReference type="Proteomes" id="UP000253790"/>
    </source>
</evidence>
<dbReference type="CDD" id="cd20736">
    <property type="entry name" value="PoNe_Nuclease"/>
    <property type="match status" value="1"/>
</dbReference>
<dbReference type="NCBIfam" id="NF009150">
    <property type="entry name" value="PRK12497.1-3"/>
    <property type="match status" value="1"/>
</dbReference>
<reference evidence="3 4" key="1">
    <citation type="submission" date="2018-07" db="EMBL/GenBank/DDBJ databases">
        <title>Complete genome sequencing of Ornithinimicrobium sp. AMA3305.</title>
        <authorList>
            <person name="Bae J.-W."/>
        </authorList>
    </citation>
    <scope>NUCLEOTIDE SEQUENCE [LARGE SCALE GENOMIC DNA]</scope>
    <source>
        <strain evidence="3 4">AMA3305</strain>
    </source>
</reference>
<comment type="similarity">
    <text evidence="1 2">Belongs to the UPF0102 family.</text>
</comment>
<protein>
    <recommendedName>
        <fullName evidence="2">UPF0102 protein DV701_00660</fullName>
    </recommendedName>
</protein>
<sequence length="126" mass="14386">MVAGGMPWRRARDVGDRGEDLALAHLEALGWVVVERNWRCRLGEIDLVLRDPDGLLVFCEVKTRRSDRCGLPVEAVGRDKARRLRTLAWAWLQERGVRAPRFRIDLVGVLWLPGQEPRVDHLEAVA</sequence>
<evidence type="ECO:0000313" key="3">
    <source>
        <dbReference type="EMBL" id="AXH94887.1"/>
    </source>
</evidence>
<dbReference type="AlphaFoldDB" id="A0A345NIM9"/>
<accession>A0A345NIM9</accession>
<dbReference type="HAMAP" id="MF_00048">
    <property type="entry name" value="UPF0102"/>
    <property type="match status" value="1"/>
</dbReference>
<dbReference type="NCBIfam" id="NF009154">
    <property type="entry name" value="PRK12497.3-3"/>
    <property type="match status" value="1"/>
</dbReference>
<name>A0A345NIM9_9MICO</name>
<proteinExistence type="inferred from homology"/>
<evidence type="ECO:0000256" key="2">
    <source>
        <dbReference type="HAMAP-Rule" id="MF_00048"/>
    </source>
</evidence>
<dbReference type="GO" id="GO:0003676">
    <property type="term" value="F:nucleic acid binding"/>
    <property type="evidence" value="ECO:0007669"/>
    <property type="project" value="InterPro"/>
</dbReference>
<dbReference type="KEGG" id="orn:DV701_00660"/>
<dbReference type="PANTHER" id="PTHR34039:SF1">
    <property type="entry name" value="UPF0102 PROTEIN YRAN"/>
    <property type="match status" value="1"/>
</dbReference>
<dbReference type="InterPro" id="IPR003509">
    <property type="entry name" value="UPF0102_YraN-like"/>
</dbReference>
<dbReference type="InterPro" id="IPR011335">
    <property type="entry name" value="Restrct_endonuc-II-like"/>
</dbReference>
<dbReference type="Proteomes" id="UP000253790">
    <property type="component" value="Chromosome"/>
</dbReference>
<organism evidence="3 4">
    <name type="scientific">Ornithinimicrobium avium</name>
    <dbReference type="NCBI Taxonomy" id="2283195"/>
    <lineage>
        <taxon>Bacteria</taxon>
        <taxon>Bacillati</taxon>
        <taxon>Actinomycetota</taxon>
        <taxon>Actinomycetes</taxon>
        <taxon>Micrococcales</taxon>
        <taxon>Ornithinimicrobiaceae</taxon>
        <taxon>Ornithinimicrobium</taxon>
    </lineage>
</organism>
<evidence type="ECO:0000256" key="1">
    <source>
        <dbReference type="ARBA" id="ARBA00006738"/>
    </source>
</evidence>
<keyword evidence="4" id="KW-1185">Reference proteome</keyword>
<dbReference type="InterPro" id="IPR011856">
    <property type="entry name" value="tRNA_endonuc-like_dom_sf"/>
</dbReference>
<dbReference type="SUPFAM" id="SSF52980">
    <property type="entry name" value="Restriction endonuclease-like"/>
    <property type="match status" value="1"/>
</dbReference>
<dbReference type="EMBL" id="CP031229">
    <property type="protein sequence ID" value="AXH94887.1"/>
    <property type="molecule type" value="Genomic_DNA"/>
</dbReference>
<dbReference type="Pfam" id="PF02021">
    <property type="entry name" value="UPF0102"/>
    <property type="match status" value="1"/>
</dbReference>
<dbReference type="RefSeq" id="WP_114926655.1">
    <property type="nucleotide sequence ID" value="NZ_CP031229.1"/>
</dbReference>
<dbReference type="OrthoDB" id="9794876at2"/>
<dbReference type="PANTHER" id="PTHR34039">
    <property type="entry name" value="UPF0102 PROTEIN YRAN"/>
    <property type="match status" value="1"/>
</dbReference>